<dbReference type="RefSeq" id="WP_044049820.1">
    <property type="nucleotide sequence ID" value="NZ_CP003984.1"/>
</dbReference>
<dbReference type="GO" id="GO:0005829">
    <property type="term" value="C:cytosol"/>
    <property type="evidence" value="ECO:0007669"/>
    <property type="project" value="TreeGrafter"/>
</dbReference>
<evidence type="ECO:0000313" key="12">
    <source>
        <dbReference type="EMBL" id="AII87047.1"/>
    </source>
</evidence>
<feature type="binding site" evidence="11">
    <location>
        <position position="82"/>
    </location>
    <ligand>
        <name>substrate</name>
    </ligand>
</feature>
<sequence>MSLNKTVVLVGMMGSGKTAVGKALAAELHVAFKDSDQEISLAANRSIAEIFERDGEPFFRSVESKVLERLLQGPPCVLSTGGGAFMFGNNRALISKLGISVFLSADLDLLWERVRSKDTRPLLKTADPKATLTRIFEGRKDQYALADVTVQSHPSYSIAQTTEQVIAALRAQPGVFSPSGEKS</sequence>
<dbReference type="HAMAP" id="MF_00109">
    <property type="entry name" value="Shikimate_kinase"/>
    <property type="match status" value="1"/>
</dbReference>
<dbReference type="InterPro" id="IPR031322">
    <property type="entry name" value="Shikimate/glucono_kinase"/>
</dbReference>
<dbReference type="PRINTS" id="PR01100">
    <property type="entry name" value="SHIKIMTKNASE"/>
</dbReference>
<evidence type="ECO:0000256" key="6">
    <source>
        <dbReference type="ARBA" id="ARBA00022741"/>
    </source>
</evidence>
<evidence type="ECO:0000256" key="9">
    <source>
        <dbReference type="ARBA" id="ARBA00023141"/>
    </source>
</evidence>
<keyword evidence="8 11" id="KW-0067">ATP-binding</keyword>
<evidence type="ECO:0000256" key="2">
    <source>
        <dbReference type="ARBA" id="ARBA00006997"/>
    </source>
</evidence>
<dbReference type="PANTHER" id="PTHR21087">
    <property type="entry name" value="SHIKIMATE KINASE"/>
    <property type="match status" value="1"/>
</dbReference>
<dbReference type="NCBIfam" id="NF010552">
    <property type="entry name" value="PRK13946.1"/>
    <property type="match status" value="1"/>
</dbReference>
<dbReference type="KEGG" id="ptp:RCA23_c15090"/>
<evidence type="ECO:0000256" key="11">
    <source>
        <dbReference type="HAMAP-Rule" id="MF_00109"/>
    </source>
</evidence>
<dbReference type="InterPro" id="IPR023000">
    <property type="entry name" value="Shikimate_kinase_CS"/>
</dbReference>
<dbReference type="Proteomes" id="UP000028680">
    <property type="component" value="Chromosome"/>
</dbReference>
<dbReference type="Pfam" id="PF01202">
    <property type="entry name" value="SKI"/>
    <property type="match status" value="1"/>
</dbReference>
<keyword evidence="6 11" id="KW-0547">Nucleotide-binding</keyword>
<dbReference type="EMBL" id="CP003984">
    <property type="protein sequence ID" value="AII87047.1"/>
    <property type="molecule type" value="Genomic_DNA"/>
</dbReference>
<proteinExistence type="inferred from homology"/>
<dbReference type="EC" id="2.7.1.71" evidence="3 11"/>
<keyword evidence="11" id="KW-0963">Cytoplasm</keyword>
<dbReference type="GO" id="GO:0009423">
    <property type="term" value="P:chorismate biosynthetic process"/>
    <property type="evidence" value="ECO:0007669"/>
    <property type="project" value="UniProtKB-UniRule"/>
</dbReference>
<comment type="subunit">
    <text evidence="11">Monomer.</text>
</comment>
<feature type="binding site" evidence="11">
    <location>
        <position position="120"/>
    </location>
    <ligand>
        <name>ATP</name>
        <dbReference type="ChEBI" id="CHEBI:30616"/>
    </ligand>
</feature>
<accession>A0AAN0RJ26</accession>
<dbReference type="CDD" id="cd00464">
    <property type="entry name" value="SK"/>
    <property type="match status" value="1"/>
</dbReference>
<feature type="binding site" evidence="11">
    <location>
        <position position="36"/>
    </location>
    <ligand>
        <name>substrate</name>
    </ligand>
</feature>
<keyword evidence="11" id="KW-0479">Metal-binding</keyword>
<dbReference type="GO" id="GO:0008652">
    <property type="term" value="P:amino acid biosynthetic process"/>
    <property type="evidence" value="ECO:0007669"/>
    <property type="project" value="UniProtKB-KW"/>
</dbReference>
<organism evidence="12 13">
    <name type="scientific">Planktomarina temperata RCA23</name>
    <dbReference type="NCBI Taxonomy" id="666509"/>
    <lineage>
        <taxon>Bacteria</taxon>
        <taxon>Pseudomonadati</taxon>
        <taxon>Pseudomonadota</taxon>
        <taxon>Alphaproteobacteria</taxon>
        <taxon>Rhodobacterales</taxon>
        <taxon>Paracoccaceae</taxon>
        <taxon>Planktomarina</taxon>
    </lineage>
</organism>
<evidence type="ECO:0000256" key="7">
    <source>
        <dbReference type="ARBA" id="ARBA00022777"/>
    </source>
</evidence>
<dbReference type="PROSITE" id="PS01128">
    <property type="entry name" value="SHIKIMATE_KINASE"/>
    <property type="match status" value="1"/>
</dbReference>
<keyword evidence="9 11" id="KW-0057">Aromatic amino acid biosynthesis</keyword>
<dbReference type="SUPFAM" id="SSF52540">
    <property type="entry name" value="P-loop containing nucleoside triphosphate hydrolases"/>
    <property type="match status" value="1"/>
</dbReference>
<keyword evidence="5 11" id="KW-0808">Transferase</keyword>
<dbReference type="PANTHER" id="PTHR21087:SF16">
    <property type="entry name" value="SHIKIMATE KINASE 1, CHLOROPLASTIC"/>
    <property type="match status" value="1"/>
</dbReference>
<feature type="binding site" evidence="11">
    <location>
        <position position="139"/>
    </location>
    <ligand>
        <name>substrate</name>
    </ligand>
</feature>
<dbReference type="InterPro" id="IPR027417">
    <property type="entry name" value="P-loop_NTPase"/>
</dbReference>
<feature type="binding site" evidence="11">
    <location>
        <position position="60"/>
    </location>
    <ligand>
        <name>substrate</name>
    </ligand>
</feature>
<dbReference type="GO" id="GO:0009073">
    <property type="term" value="P:aromatic amino acid family biosynthetic process"/>
    <property type="evidence" value="ECO:0007669"/>
    <property type="project" value="UniProtKB-KW"/>
</dbReference>
<keyword evidence="7 11" id="KW-0418">Kinase</keyword>
<comment type="catalytic activity">
    <reaction evidence="10 11">
        <text>shikimate + ATP = 3-phosphoshikimate + ADP + H(+)</text>
        <dbReference type="Rhea" id="RHEA:13121"/>
        <dbReference type="ChEBI" id="CHEBI:15378"/>
        <dbReference type="ChEBI" id="CHEBI:30616"/>
        <dbReference type="ChEBI" id="CHEBI:36208"/>
        <dbReference type="ChEBI" id="CHEBI:145989"/>
        <dbReference type="ChEBI" id="CHEBI:456216"/>
        <dbReference type="EC" id="2.7.1.71"/>
    </reaction>
</comment>
<evidence type="ECO:0000256" key="8">
    <source>
        <dbReference type="ARBA" id="ARBA00022840"/>
    </source>
</evidence>
<evidence type="ECO:0000256" key="5">
    <source>
        <dbReference type="ARBA" id="ARBA00022679"/>
    </source>
</evidence>
<evidence type="ECO:0000256" key="4">
    <source>
        <dbReference type="ARBA" id="ARBA00022605"/>
    </source>
</evidence>
<dbReference type="GO" id="GO:0004765">
    <property type="term" value="F:shikimate kinase activity"/>
    <property type="evidence" value="ECO:0007669"/>
    <property type="project" value="UniProtKB-UniRule"/>
</dbReference>
<comment type="similarity">
    <text evidence="2 11">Belongs to the shikimate kinase family.</text>
</comment>
<evidence type="ECO:0000313" key="13">
    <source>
        <dbReference type="Proteomes" id="UP000028680"/>
    </source>
</evidence>
<feature type="binding site" evidence="11">
    <location>
        <begin position="14"/>
        <end position="19"/>
    </location>
    <ligand>
        <name>ATP</name>
        <dbReference type="ChEBI" id="CHEBI:30616"/>
    </ligand>
</feature>
<comment type="subcellular location">
    <subcellularLocation>
        <location evidence="11">Cytoplasm</location>
    </subcellularLocation>
</comment>
<dbReference type="AlphaFoldDB" id="A0AAN0RJ26"/>
<dbReference type="Gene3D" id="3.40.50.300">
    <property type="entry name" value="P-loop containing nucleotide triphosphate hydrolases"/>
    <property type="match status" value="1"/>
</dbReference>
<dbReference type="InterPro" id="IPR000623">
    <property type="entry name" value="Shikimate_kinase/TSH1"/>
</dbReference>
<dbReference type="GO" id="GO:0000287">
    <property type="term" value="F:magnesium ion binding"/>
    <property type="evidence" value="ECO:0007669"/>
    <property type="project" value="UniProtKB-UniRule"/>
</dbReference>
<comment type="cofactor">
    <cofactor evidence="11">
        <name>Mg(2+)</name>
        <dbReference type="ChEBI" id="CHEBI:18420"/>
    </cofactor>
    <text evidence="11">Binds 1 Mg(2+) ion per subunit.</text>
</comment>
<reference evidence="12 13" key="1">
    <citation type="journal article" date="2014" name="ISME J.">
        <title>Adaptation of an abundant Roseobacter RCA organism to pelagic systems revealed by genomic and transcriptomic analyses.</title>
        <authorList>
            <person name="Voget S."/>
            <person name="Wemheuer B."/>
            <person name="Brinkhoff T."/>
            <person name="Vollmers J."/>
            <person name="Dietrich S."/>
            <person name="Giebel H.A."/>
            <person name="Beardsley C."/>
            <person name="Sardemann C."/>
            <person name="Bakenhus I."/>
            <person name="Billerbeck S."/>
            <person name="Daniel R."/>
            <person name="Simon M."/>
        </authorList>
    </citation>
    <scope>NUCLEOTIDE SEQUENCE [LARGE SCALE GENOMIC DNA]</scope>
    <source>
        <strain evidence="12 13">RCA23</strain>
    </source>
</reference>
<name>A0AAN0RJ26_9RHOB</name>
<evidence type="ECO:0000256" key="3">
    <source>
        <dbReference type="ARBA" id="ARBA00012154"/>
    </source>
</evidence>
<keyword evidence="4 11" id="KW-0028">Amino-acid biosynthesis</keyword>
<comment type="function">
    <text evidence="11">Catalyzes the specific phosphorylation of the 3-hydroxyl group of shikimic acid using ATP as a cosubstrate.</text>
</comment>
<keyword evidence="13" id="KW-1185">Reference proteome</keyword>
<evidence type="ECO:0000256" key="1">
    <source>
        <dbReference type="ARBA" id="ARBA00004842"/>
    </source>
</evidence>
<keyword evidence="11" id="KW-0460">Magnesium</keyword>
<feature type="binding site" evidence="11">
    <location>
        <position position="18"/>
    </location>
    <ligand>
        <name>Mg(2+)</name>
        <dbReference type="ChEBI" id="CHEBI:18420"/>
    </ligand>
</feature>
<evidence type="ECO:0000256" key="10">
    <source>
        <dbReference type="ARBA" id="ARBA00048567"/>
    </source>
</evidence>
<gene>
    <name evidence="12" type="primary">aroK1</name>
    <name evidence="11" type="synonym">aroK</name>
    <name evidence="12" type="ORF">RCA23_c15090</name>
</gene>
<protein>
    <recommendedName>
        <fullName evidence="3 11">Shikimate kinase</fullName>
        <shortName evidence="11">SK</shortName>
        <ecNumber evidence="3 11">2.7.1.71</ecNumber>
    </recommendedName>
</protein>
<dbReference type="GO" id="GO:0005524">
    <property type="term" value="F:ATP binding"/>
    <property type="evidence" value="ECO:0007669"/>
    <property type="project" value="UniProtKB-UniRule"/>
</dbReference>
<comment type="pathway">
    <text evidence="1 11">Metabolic intermediate biosynthesis; chorismate biosynthesis; chorismate from D-erythrose 4-phosphate and phosphoenolpyruvate: step 5/7.</text>
</comment>
<comment type="caution">
    <text evidence="11">Lacks conserved residue(s) required for the propagation of feature annotation.</text>
</comment>